<evidence type="ECO:0000313" key="2">
    <source>
        <dbReference type="EMBL" id="TPV35559.1"/>
    </source>
</evidence>
<dbReference type="InterPro" id="IPR014922">
    <property type="entry name" value="YdhG-like"/>
</dbReference>
<reference evidence="2 3" key="1">
    <citation type="submission" date="2019-06" db="EMBL/GenBank/DDBJ databases">
        <title>Flavobacteriaceae Paucihalobacterium erythroidium CWB-1, complete genome.</title>
        <authorList>
            <person name="Wu S."/>
        </authorList>
    </citation>
    <scope>NUCLEOTIDE SEQUENCE [LARGE SCALE GENOMIC DNA]</scope>
    <source>
        <strain evidence="2 3">CWB-1</strain>
    </source>
</reference>
<dbReference type="Proteomes" id="UP000317332">
    <property type="component" value="Unassembled WGS sequence"/>
</dbReference>
<proteinExistence type="predicted"/>
<keyword evidence="3" id="KW-1185">Reference proteome</keyword>
<comment type="caution">
    <text evidence="2">The sequence shown here is derived from an EMBL/GenBank/DDBJ whole genome shotgun (WGS) entry which is preliminary data.</text>
</comment>
<dbReference type="SUPFAM" id="SSF159888">
    <property type="entry name" value="YdhG-like"/>
    <property type="match status" value="1"/>
</dbReference>
<protein>
    <submittedName>
        <fullName evidence="2">DUF1801 domain-containing protein</fullName>
    </submittedName>
</protein>
<dbReference type="OrthoDB" id="670608at2"/>
<dbReference type="EMBL" id="VHIQ01000001">
    <property type="protein sequence ID" value="TPV35559.1"/>
    <property type="molecule type" value="Genomic_DNA"/>
</dbReference>
<gene>
    <name evidence="2" type="ORF">FJ651_01200</name>
</gene>
<evidence type="ECO:0000259" key="1">
    <source>
        <dbReference type="Pfam" id="PF08818"/>
    </source>
</evidence>
<dbReference type="Pfam" id="PF08818">
    <property type="entry name" value="DUF1801"/>
    <property type="match status" value="1"/>
</dbReference>
<dbReference type="AlphaFoldDB" id="A0A506PPQ4"/>
<organism evidence="2 3">
    <name type="scientific">Paucihalobacter ruber</name>
    <dbReference type="NCBI Taxonomy" id="2567861"/>
    <lineage>
        <taxon>Bacteria</taxon>
        <taxon>Pseudomonadati</taxon>
        <taxon>Bacteroidota</taxon>
        <taxon>Flavobacteriia</taxon>
        <taxon>Flavobacteriales</taxon>
        <taxon>Flavobacteriaceae</taxon>
        <taxon>Paucihalobacter</taxon>
    </lineage>
</organism>
<dbReference type="Gene3D" id="3.90.1150.200">
    <property type="match status" value="1"/>
</dbReference>
<feature type="domain" description="YdhG-like" evidence="1">
    <location>
        <begin position="16"/>
        <end position="104"/>
    </location>
</feature>
<name>A0A506PPQ4_9FLAO</name>
<sequence length="128" mass="15400">MKPAEAYILNRKEPYRSILLQLQSIIEAVAPNNQLLFKWRIPFYYCNNIPLCFLNQSKDYVDLGFWHFEKMDQYTNYFVDTNRKSVRSLRYKSVDDINDDVVVYGIQKQLEINRNPFKLIRSNKSTNY</sequence>
<dbReference type="RefSeq" id="WP_140988569.1">
    <property type="nucleotide sequence ID" value="NZ_VHIQ01000001.1"/>
</dbReference>
<evidence type="ECO:0000313" key="3">
    <source>
        <dbReference type="Proteomes" id="UP000317332"/>
    </source>
</evidence>
<accession>A0A506PPQ4</accession>